<gene>
    <name evidence="2" type="ORF">AAHA92_09502</name>
</gene>
<sequence length="639" mass="69758">MKGEKNEGKQMVPLFPPGLHISDGDKGGPRAPAKNNKNKMTLSEEYTMNSECPELRSGPRPPLPMPPFNGYTNFISQASPSDVAGVKRKVRPALASMNECPNLPEWYNYPCSGGVSGPANYPDPSSSKCISVQPPCGFPSCCTDENDFSVSSFLQPGKILNYSNPQLHVKKEKLDTFSKQSLNNGGNRIYRPSFTALQHDHLKKTSTGDVDTCRLDFTKAQQLCVELKNMHKSKTVADDMPALCGVASRKRTCPVDDKDHSSPLAGGCDQQANIDNLSLKIGDAVNREETSDSCTEDTSDEVVRVLDQRVFLKARKTMVHQQKMFSLQVFELHRLVTVQRCIARSPQLLHETTFDPNMPSIKFPPISKLLYVSPVDSTPAIAKEKVDPPKSNVGMDCGLLPLPTSDVEKGILAPHKPLPTPASIAIDPKLAPWCLPVPTGNQWLVPVRSPLEGLIYKPYPGPCFPTVGFMAPVYGNCPPISLSSVGGPTYGGIPPPNEQTNGGFCSTELRQSYLQPYPMPLLSSAGAQAAELDKSLSSNFFMPNQIRCKVSNQSVVVSECGANLHRSNGSEMQGSTRTETSHPEILEGDTLLLFPTTPSLQRNEQRVQAIKVVPRNGLSASASAARIFQSIQEERRQQE</sequence>
<keyword evidence="3" id="KW-1185">Reference proteome</keyword>
<proteinExistence type="predicted"/>
<dbReference type="InterPro" id="IPR039319">
    <property type="entry name" value="ELF3-like"/>
</dbReference>
<dbReference type="Proteomes" id="UP001567538">
    <property type="component" value="Unassembled WGS sequence"/>
</dbReference>
<dbReference type="AlphaFoldDB" id="A0ABD1HRJ6"/>
<accession>A0ABD1HRJ6</accession>
<comment type="caution">
    <text evidence="2">The sequence shown here is derived from an EMBL/GenBank/DDBJ whole genome shotgun (WGS) entry which is preliminary data.</text>
</comment>
<evidence type="ECO:0000313" key="2">
    <source>
        <dbReference type="EMBL" id="KAL1559125.1"/>
    </source>
</evidence>
<reference evidence="2 3" key="1">
    <citation type="submission" date="2024-06" db="EMBL/GenBank/DDBJ databases">
        <title>A chromosome level genome sequence of Diviner's sage (Salvia divinorum).</title>
        <authorList>
            <person name="Ford S.A."/>
            <person name="Ro D.-K."/>
            <person name="Ness R.W."/>
            <person name="Phillips M.A."/>
        </authorList>
    </citation>
    <scope>NUCLEOTIDE SEQUENCE [LARGE SCALE GENOMIC DNA]</scope>
    <source>
        <strain evidence="2">SAF-2024a</strain>
        <tissue evidence="2">Leaf</tissue>
    </source>
</reference>
<organism evidence="2 3">
    <name type="scientific">Salvia divinorum</name>
    <name type="common">Maria pastora</name>
    <name type="synonym">Diviner's sage</name>
    <dbReference type="NCBI Taxonomy" id="28513"/>
    <lineage>
        <taxon>Eukaryota</taxon>
        <taxon>Viridiplantae</taxon>
        <taxon>Streptophyta</taxon>
        <taxon>Embryophyta</taxon>
        <taxon>Tracheophyta</taxon>
        <taxon>Spermatophyta</taxon>
        <taxon>Magnoliopsida</taxon>
        <taxon>eudicotyledons</taxon>
        <taxon>Gunneridae</taxon>
        <taxon>Pentapetalae</taxon>
        <taxon>asterids</taxon>
        <taxon>lamiids</taxon>
        <taxon>Lamiales</taxon>
        <taxon>Lamiaceae</taxon>
        <taxon>Nepetoideae</taxon>
        <taxon>Mentheae</taxon>
        <taxon>Salviinae</taxon>
        <taxon>Salvia</taxon>
        <taxon>Salvia subgen. Calosphace</taxon>
    </lineage>
</organism>
<evidence type="ECO:0000256" key="1">
    <source>
        <dbReference type="SAM" id="MobiDB-lite"/>
    </source>
</evidence>
<name>A0ABD1HRJ6_SALDI</name>
<protein>
    <submittedName>
        <fullName evidence="2">Protein EARLY FLOWERING 3-like isoform X1</fullName>
    </submittedName>
</protein>
<evidence type="ECO:0000313" key="3">
    <source>
        <dbReference type="Proteomes" id="UP001567538"/>
    </source>
</evidence>
<dbReference type="PANTHER" id="PTHR34281">
    <property type="entry name" value="PROTEIN EARLY FLOWERING 3"/>
    <property type="match status" value="1"/>
</dbReference>
<dbReference type="PANTHER" id="PTHR34281:SF24">
    <property type="entry name" value="PROTEIN EARLY FLOWERING 3-LIKE"/>
    <property type="match status" value="1"/>
</dbReference>
<feature type="region of interest" description="Disordered" evidence="1">
    <location>
        <begin position="1"/>
        <end position="42"/>
    </location>
</feature>
<dbReference type="EMBL" id="JBEAFC010000004">
    <property type="protein sequence ID" value="KAL1559125.1"/>
    <property type="molecule type" value="Genomic_DNA"/>
</dbReference>